<accession>A0A1G2T3R8</accession>
<reference evidence="1 2" key="1">
    <citation type="journal article" date="2016" name="Nat. Commun.">
        <title>Thousands of microbial genomes shed light on interconnected biogeochemical processes in an aquifer system.</title>
        <authorList>
            <person name="Anantharaman K."/>
            <person name="Brown C.T."/>
            <person name="Hug L.A."/>
            <person name="Sharon I."/>
            <person name="Castelle C.J."/>
            <person name="Probst A.J."/>
            <person name="Thomas B.C."/>
            <person name="Singh A."/>
            <person name="Wilkins M.J."/>
            <person name="Karaoz U."/>
            <person name="Brodie E.L."/>
            <person name="Williams K.H."/>
            <person name="Hubbard S.S."/>
            <person name="Banfield J.F."/>
        </authorList>
    </citation>
    <scope>NUCLEOTIDE SEQUENCE [LARGE SCALE GENOMIC DNA]</scope>
</reference>
<evidence type="ECO:0000313" key="2">
    <source>
        <dbReference type="Proteomes" id="UP000178612"/>
    </source>
</evidence>
<name>A0A1G2T3R8_9BACT</name>
<protein>
    <submittedName>
        <fullName evidence="1">Uncharacterized protein</fullName>
    </submittedName>
</protein>
<gene>
    <name evidence="1" type="ORF">A2758_00945</name>
</gene>
<sequence>MSYSEWKGEFFMPMVFVTVPPNTAEEKWRETEREIIAALRSEGVHGGITCFPLQLAFMPPGSRDSSGRILIGYLSRQVFPDHDDLVAVVSEVTDRILGVQVEGVPLHLKKETHIHITRKKK</sequence>
<proteinExistence type="predicted"/>
<comment type="caution">
    <text evidence="1">The sequence shown here is derived from an EMBL/GenBank/DDBJ whole genome shotgun (WGS) entry which is preliminary data.</text>
</comment>
<organism evidence="1 2">
    <name type="scientific">Candidatus Zambryskibacteria bacterium RIFCSPHIGHO2_01_FULL_49_18</name>
    <dbReference type="NCBI Taxonomy" id="1802740"/>
    <lineage>
        <taxon>Bacteria</taxon>
        <taxon>Candidatus Zambryskiibacteriota</taxon>
    </lineage>
</organism>
<dbReference type="Proteomes" id="UP000178612">
    <property type="component" value="Unassembled WGS sequence"/>
</dbReference>
<evidence type="ECO:0000313" key="1">
    <source>
        <dbReference type="EMBL" id="OHA91658.1"/>
    </source>
</evidence>
<dbReference type="AlphaFoldDB" id="A0A1G2T3R8"/>
<dbReference type="EMBL" id="MHVJ01000011">
    <property type="protein sequence ID" value="OHA91658.1"/>
    <property type="molecule type" value="Genomic_DNA"/>
</dbReference>